<dbReference type="AlphaFoldDB" id="A0A914RTE1"/>
<dbReference type="PANTHER" id="PTHR10826">
    <property type="entry name" value="COMPLEMENT COMPONENT 1"/>
    <property type="match status" value="1"/>
</dbReference>
<dbReference type="GO" id="GO:0042256">
    <property type="term" value="P:cytosolic ribosome assembly"/>
    <property type="evidence" value="ECO:0007669"/>
    <property type="project" value="TreeGrafter"/>
</dbReference>
<dbReference type="Gene3D" id="3.10.280.10">
    <property type="entry name" value="Mitochondrial glycoprotein"/>
    <property type="match status" value="1"/>
</dbReference>
<organism evidence="2 3">
    <name type="scientific">Parascaris equorum</name>
    <name type="common">Equine roundworm</name>
    <dbReference type="NCBI Taxonomy" id="6256"/>
    <lineage>
        <taxon>Eukaryota</taxon>
        <taxon>Metazoa</taxon>
        <taxon>Ecdysozoa</taxon>
        <taxon>Nematoda</taxon>
        <taxon>Chromadorea</taxon>
        <taxon>Rhabditida</taxon>
        <taxon>Spirurina</taxon>
        <taxon>Ascaridomorpha</taxon>
        <taxon>Ascaridoidea</taxon>
        <taxon>Ascarididae</taxon>
        <taxon>Parascaris</taxon>
    </lineage>
</organism>
<sequence length="135" mass="15678">MLLGIRAVYHDFRVEEFYVAPAATSEDEDVPASVYASSGKYIDPISGLRNIFFKYWSHRPVAEYIMHESEHIHELSECGPSYFTKTNLHELLFIKYLEERGFNAKFCQDLVSYATHYEHSRYVALLGKIKAFVSK</sequence>
<dbReference type="InterPro" id="IPR003428">
    <property type="entry name" value="MAM33"/>
</dbReference>
<evidence type="ECO:0000313" key="3">
    <source>
        <dbReference type="WBParaSite" id="PEQ_0000958801-mRNA-1"/>
    </source>
</evidence>
<dbReference type="WBParaSite" id="PEQ_0000958801-mRNA-1">
    <property type="protein sequence ID" value="PEQ_0000958801-mRNA-1"/>
    <property type="gene ID" value="PEQ_0000958801"/>
</dbReference>
<dbReference type="Pfam" id="PF02330">
    <property type="entry name" value="MAM33"/>
    <property type="match status" value="1"/>
</dbReference>
<dbReference type="GO" id="GO:0005759">
    <property type="term" value="C:mitochondrial matrix"/>
    <property type="evidence" value="ECO:0007669"/>
    <property type="project" value="InterPro"/>
</dbReference>
<proteinExistence type="inferred from homology"/>
<dbReference type="Proteomes" id="UP000887564">
    <property type="component" value="Unplaced"/>
</dbReference>
<dbReference type="SUPFAM" id="SSF54529">
    <property type="entry name" value="Mitochondrial glycoprotein MAM33-like"/>
    <property type="match status" value="1"/>
</dbReference>
<evidence type="ECO:0000313" key="2">
    <source>
        <dbReference type="Proteomes" id="UP000887564"/>
    </source>
</evidence>
<protein>
    <submittedName>
        <fullName evidence="3">Uncharacterized protein</fullName>
    </submittedName>
</protein>
<name>A0A914RTE1_PAREQ</name>
<reference evidence="3" key="1">
    <citation type="submission" date="2022-11" db="UniProtKB">
        <authorList>
            <consortium name="WormBaseParasite"/>
        </authorList>
    </citation>
    <scope>IDENTIFICATION</scope>
</reference>
<keyword evidence="2" id="KW-1185">Reference proteome</keyword>
<dbReference type="InterPro" id="IPR036561">
    <property type="entry name" value="MAM33_sf"/>
</dbReference>
<evidence type="ECO:0000256" key="1">
    <source>
        <dbReference type="ARBA" id="ARBA00005457"/>
    </source>
</evidence>
<comment type="similarity">
    <text evidence="1">Belongs to the MAM33 family.</text>
</comment>
<dbReference type="PANTHER" id="PTHR10826:SF1">
    <property type="entry name" value="COMPLEMENT COMPONENT 1 Q SUBCOMPONENT-BINDING PROTEIN, MITOCHONDRIAL"/>
    <property type="match status" value="1"/>
</dbReference>
<accession>A0A914RTE1</accession>